<comment type="caution">
    <text evidence="1">The sequence shown here is derived from an EMBL/GenBank/DDBJ whole genome shotgun (WGS) entry which is preliminary data.</text>
</comment>
<dbReference type="InterPro" id="IPR006520">
    <property type="entry name" value="Dit_BPSPP_N"/>
</dbReference>
<keyword evidence="2" id="KW-1185">Reference proteome</keyword>
<accession>A0A6N8HUZ2</accession>
<dbReference type="EMBL" id="VWXL01000003">
    <property type="protein sequence ID" value="MVB09458.1"/>
    <property type="molecule type" value="Genomic_DNA"/>
</dbReference>
<organism evidence="1 2">
    <name type="scientific">Caproicibacter fermentans</name>
    <dbReference type="NCBI Taxonomy" id="2576756"/>
    <lineage>
        <taxon>Bacteria</taxon>
        <taxon>Bacillati</taxon>
        <taxon>Bacillota</taxon>
        <taxon>Clostridia</taxon>
        <taxon>Eubacteriales</taxon>
        <taxon>Acutalibacteraceae</taxon>
        <taxon>Caproicibacter</taxon>
    </lineage>
</organism>
<reference evidence="1 2" key="1">
    <citation type="submission" date="2019-09" db="EMBL/GenBank/DDBJ databases">
        <title>Genome sequence of Clostridium sp. EA1.</title>
        <authorList>
            <person name="Poehlein A."/>
            <person name="Bengelsdorf F.R."/>
            <person name="Daniel R."/>
        </authorList>
    </citation>
    <scope>NUCLEOTIDE SEQUENCE [LARGE SCALE GENOMIC DNA]</scope>
    <source>
        <strain evidence="1 2">EA1</strain>
    </source>
</reference>
<evidence type="ECO:0000313" key="1">
    <source>
        <dbReference type="EMBL" id="MVB09458.1"/>
    </source>
</evidence>
<dbReference type="Proteomes" id="UP000469440">
    <property type="component" value="Unassembled WGS sequence"/>
</dbReference>
<sequence>MLSFTFGGKDSFQDFGIYVASRPHLPSPERRVTYIDVPGMDSRLRRDEGTYGDITLSVECSFLGDSVPKISAVKGWLLGAGEADLTFSHIPGRKYRAQVVNSIDFEIVLKITSHFVILFNCQPFQYATDNTPIVVTDGSGYVLSNHGTVKALPVIKATGSGAGALTVNGSTVSFSNIDSTVTLDSTIQETYQDTGTELISKNSTKTGDYPVLLPGENAISFSGGITSIEITPNWRWL</sequence>
<protein>
    <submittedName>
        <fullName evidence="1">Phage tail protein</fullName>
    </submittedName>
</protein>
<proteinExistence type="predicted"/>
<dbReference type="AlphaFoldDB" id="A0A6N8HUZ2"/>
<dbReference type="OrthoDB" id="2734969at2"/>
<dbReference type="Gene3D" id="2.40.30.200">
    <property type="match status" value="1"/>
</dbReference>
<dbReference type="NCBIfam" id="TIGR01633">
    <property type="entry name" value="phi3626_gp14_N"/>
    <property type="match status" value="1"/>
</dbReference>
<dbReference type="RefSeq" id="WP_156989483.1">
    <property type="nucleotide sequence ID" value="NZ_VWXL01000003.1"/>
</dbReference>
<name>A0A6N8HUZ2_9FIRM</name>
<evidence type="ECO:0000313" key="2">
    <source>
        <dbReference type="Proteomes" id="UP000469440"/>
    </source>
</evidence>
<gene>
    <name evidence="1" type="ORF">CAFE_01140</name>
</gene>